<name>A0A2D6YN69_9DELT</name>
<reference evidence="2" key="1">
    <citation type="submission" date="2017-09" db="EMBL/GenBank/DDBJ databases">
        <title>The Reconstruction of 2,631 Draft Metagenome-Assembled Genomes from the Global Oceans.</title>
        <authorList>
            <person name="Tully B.J."/>
            <person name="Graham E.D."/>
            <person name="Heidelberg J.F."/>
        </authorList>
    </citation>
    <scope>NUCLEOTIDE SEQUENCE [LARGE SCALE GENOMIC DNA]</scope>
</reference>
<evidence type="ECO:0008006" key="3">
    <source>
        <dbReference type="Google" id="ProtNLM"/>
    </source>
</evidence>
<evidence type="ECO:0000313" key="1">
    <source>
        <dbReference type="EMBL" id="MAH64646.1"/>
    </source>
</evidence>
<comment type="caution">
    <text evidence="1">The sequence shown here is derived from an EMBL/GenBank/DDBJ whole genome shotgun (WGS) entry which is preliminary data.</text>
</comment>
<dbReference type="Proteomes" id="UP000226525">
    <property type="component" value="Unassembled WGS sequence"/>
</dbReference>
<protein>
    <recommendedName>
        <fullName evidence="3">UbiC transcription regulator-associated domain-containing protein</fullName>
    </recommendedName>
</protein>
<dbReference type="EMBL" id="NZEX01000177">
    <property type="protein sequence ID" value="MAH64646.1"/>
    <property type="molecule type" value="Genomic_DNA"/>
</dbReference>
<dbReference type="SUPFAM" id="SSF64288">
    <property type="entry name" value="Chorismate lyase-like"/>
    <property type="match status" value="1"/>
</dbReference>
<accession>A0A2D6YN69</accession>
<dbReference type="InterPro" id="IPR028978">
    <property type="entry name" value="Chorismate_lyase_/UTRA_dom_sf"/>
</dbReference>
<organism evidence="1 2">
    <name type="scientific">SAR324 cluster bacterium</name>
    <dbReference type="NCBI Taxonomy" id="2024889"/>
    <lineage>
        <taxon>Bacteria</taxon>
        <taxon>Deltaproteobacteria</taxon>
        <taxon>SAR324 cluster</taxon>
    </lineage>
</organism>
<dbReference type="AlphaFoldDB" id="A0A2D6YN69"/>
<sequence length="73" mass="8501">MSKNGYPVSHTESYITPTLLKQHELPELNGESAYFLLFEEVNCDISGFPVCYSNDYYSSQVFEFKIIRKRPLD</sequence>
<gene>
    <name evidence="1" type="ORF">CMN54_14635</name>
</gene>
<proteinExistence type="predicted"/>
<evidence type="ECO:0000313" key="2">
    <source>
        <dbReference type="Proteomes" id="UP000226525"/>
    </source>
</evidence>